<evidence type="ECO:0000313" key="6">
    <source>
        <dbReference type="EMBL" id="CAG8495639.1"/>
    </source>
</evidence>
<proteinExistence type="predicted"/>
<keyword evidence="3 5" id="KW-0472">Membrane</keyword>
<feature type="compositionally biased region" description="Polar residues" evidence="4">
    <location>
        <begin position="42"/>
        <end position="75"/>
    </location>
</feature>
<dbReference type="Proteomes" id="UP000789396">
    <property type="component" value="Unassembled WGS sequence"/>
</dbReference>
<feature type="region of interest" description="Disordered" evidence="4">
    <location>
        <begin position="1"/>
        <end position="20"/>
    </location>
</feature>
<reference evidence="6" key="1">
    <citation type="submission" date="2021-06" db="EMBL/GenBank/DDBJ databases">
        <authorList>
            <person name="Kallberg Y."/>
            <person name="Tangrot J."/>
            <person name="Rosling A."/>
        </authorList>
    </citation>
    <scope>NUCLEOTIDE SEQUENCE</scope>
    <source>
        <strain evidence="6">IN212</strain>
    </source>
</reference>
<name>A0A9N8ZH64_9GLOM</name>
<evidence type="ECO:0000256" key="3">
    <source>
        <dbReference type="ARBA" id="ARBA00023136"/>
    </source>
</evidence>
<dbReference type="EMBL" id="CAJVPZ010001587">
    <property type="protein sequence ID" value="CAG8495639.1"/>
    <property type="molecule type" value="Genomic_DNA"/>
</dbReference>
<feature type="compositionally biased region" description="Polar residues" evidence="4">
    <location>
        <begin position="127"/>
        <end position="142"/>
    </location>
</feature>
<feature type="transmembrane region" description="Helical" evidence="5">
    <location>
        <begin position="243"/>
        <end position="265"/>
    </location>
</feature>
<protein>
    <submittedName>
        <fullName evidence="6">4573_t:CDS:1</fullName>
    </submittedName>
</protein>
<evidence type="ECO:0000313" key="7">
    <source>
        <dbReference type="Proteomes" id="UP000789396"/>
    </source>
</evidence>
<dbReference type="PANTHER" id="PTHR28263">
    <property type="entry name" value="GOLGI TO ER TRAFFIC PROTEIN 2"/>
    <property type="match status" value="1"/>
</dbReference>
<dbReference type="AlphaFoldDB" id="A0A9N8ZH64"/>
<keyword evidence="7" id="KW-1185">Reference proteome</keyword>
<accession>A0A9N8ZH64</accession>
<sequence length="355" mass="39322">MSDESTTNAKKSRSLSDAERRLLRRQKRILNNANGRLDRITATHSSTTSLNADSTSALTSRNVSPQLSQRSSPITSEPPDKPLPPPLYSDSTIQPSPDGPSFTPLIRINNDSDSQKLFHQQDREHPSASTPTLVIPNTSSLTGDDDNNGYFENDEHFRRELANFRAGNSSTTSLASTIGTTSDYPPGSYPPSISHEDLAIYDEINAYCQQHQQQSMPPLPFLSFMSPDLVPPGQQQLDVQSKLWQLIHFFAMIMLGLLVIGSEVFRRDGTWSRLAILNSKKPDEIVDSDRVSNLDRTFGGSALGTIAANLPPPLSDVLTVLLRYNLIWNSLWEDVCVLVFVVGFYVMISPFNVDA</sequence>
<dbReference type="InterPro" id="IPR028143">
    <property type="entry name" value="Get2/sif1"/>
</dbReference>
<keyword evidence="2 5" id="KW-1133">Transmembrane helix</keyword>
<feature type="transmembrane region" description="Helical" evidence="5">
    <location>
        <begin position="331"/>
        <end position="348"/>
    </location>
</feature>
<feature type="compositionally biased region" description="Basic and acidic residues" evidence="4">
    <location>
        <begin position="113"/>
        <end position="126"/>
    </location>
</feature>
<keyword evidence="1 5" id="KW-0812">Transmembrane</keyword>
<gene>
    <name evidence="6" type="ORF">RFULGI_LOCUS2191</name>
</gene>
<dbReference type="OrthoDB" id="5393181at2759"/>
<evidence type="ECO:0000256" key="2">
    <source>
        <dbReference type="ARBA" id="ARBA00022989"/>
    </source>
</evidence>
<feature type="region of interest" description="Disordered" evidence="4">
    <location>
        <begin position="42"/>
        <end position="146"/>
    </location>
</feature>
<dbReference type="PANTHER" id="PTHR28263:SF1">
    <property type="entry name" value="GOLGI TO ER TRAFFIC PROTEIN 2"/>
    <property type="match status" value="1"/>
</dbReference>
<evidence type="ECO:0000256" key="1">
    <source>
        <dbReference type="ARBA" id="ARBA00022692"/>
    </source>
</evidence>
<comment type="caution">
    <text evidence="6">The sequence shown here is derived from an EMBL/GenBank/DDBJ whole genome shotgun (WGS) entry which is preliminary data.</text>
</comment>
<evidence type="ECO:0000256" key="4">
    <source>
        <dbReference type="SAM" id="MobiDB-lite"/>
    </source>
</evidence>
<organism evidence="6 7">
    <name type="scientific">Racocetra fulgida</name>
    <dbReference type="NCBI Taxonomy" id="60492"/>
    <lineage>
        <taxon>Eukaryota</taxon>
        <taxon>Fungi</taxon>
        <taxon>Fungi incertae sedis</taxon>
        <taxon>Mucoromycota</taxon>
        <taxon>Glomeromycotina</taxon>
        <taxon>Glomeromycetes</taxon>
        <taxon>Diversisporales</taxon>
        <taxon>Gigasporaceae</taxon>
        <taxon>Racocetra</taxon>
    </lineage>
</organism>
<evidence type="ECO:0000256" key="5">
    <source>
        <dbReference type="SAM" id="Phobius"/>
    </source>
</evidence>